<dbReference type="InterPro" id="IPR037238">
    <property type="entry name" value="YbiA-like_sf"/>
</dbReference>
<dbReference type="eggNOG" id="ENOG502S4FY">
    <property type="taxonomic scope" value="Eukaryota"/>
</dbReference>
<dbReference type="EMBL" id="CAHR02000126">
    <property type="protein sequence ID" value="CCG83156.1"/>
    <property type="molecule type" value="Genomic_DNA"/>
</dbReference>
<feature type="domain" description="NADAR" evidence="1">
    <location>
        <begin position="15"/>
        <end position="160"/>
    </location>
</feature>
<gene>
    <name evidence="2" type="ORF">TAPDE_003328</name>
</gene>
<dbReference type="InterPro" id="IPR012816">
    <property type="entry name" value="NADAR"/>
</dbReference>
<protein>
    <recommendedName>
        <fullName evidence="1">NADAR domain-containing protein</fullName>
    </recommendedName>
</protein>
<organism evidence="2 3">
    <name type="scientific">Taphrina deformans (strain PYCC 5710 / ATCC 11124 / CBS 356.35 / IMI 108563 / JCM 9778 / NBRC 8474)</name>
    <name type="common">Peach leaf curl fungus</name>
    <name type="synonym">Lalaria deformans</name>
    <dbReference type="NCBI Taxonomy" id="1097556"/>
    <lineage>
        <taxon>Eukaryota</taxon>
        <taxon>Fungi</taxon>
        <taxon>Dikarya</taxon>
        <taxon>Ascomycota</taxon>
        <taxon>Taphrinomycotina</taxon>
        <taxon>Taphrinomycetes</taxon>
        <taxon>Taphrinales</taxon>
        <taxon>Taphrinaceae</taxon>
        <taxon>Taphrina</taxon>
    </lineage>
</organism>
<dbReference type="SUPFAM" id="SSF143990">
    <property type="entry name" value="YbiA-like"/>
    <property type="match status" value="1"/>
</dbReference>
<comment type="caution">
    <text evidence="2">The sequence shown here is derived from an EMBL/GenBank/DDBJ whole genome shotgun (WGS) entry which is preliminary data.</text>
</comment>
<keyword evidence="3" id="KW-1185">Reference proteome</keyword>
<dbReference type="Proteomes" id="UP000013776">
    <property type="component" value="Unassembled WGS sequence"/>
</dbReference>
<sequence length="165" mass="18802">MTAVPTTKQLEGAVYFWNADQPNGEFSQWYPSSFVVAGQSYPTAEHYMMAAKARLFRDHDSERLIIDATEPEQVRDLGRKIKNFDGKLWNEKKFALVLDGNRAKFKDPILRAVMLGTGDRIFVEASPVDRIWGVGFDRDEAPKRVSEWGENLMGKVMMQVLTPCI</sequence>
<evidence type="ECO:0000313" key="3">
    <source>
        <dbReference type="Proteomes" id="UP000013776"/>
    </source>
</evidence>
<dbReference type="STRING" id="1097556.R4XFD1"/>
<dbReference type="CDD" id="cd15457">
    <property type="entry name" value="NADAR"/>
    <property type="match status" value="1"/>
</dbReference>
<reference evidence="2 3" key="1">
    <citation type="journal article" date="2013" name="MBio">
        <title>Genome sequencing of the plant pathogen Taphrina deformans, the causal agent of peach leaf curl.</title>
        <authorList>
            <person name="Cisse O.H."/>
            <person name="Almeida J.M.G.C.F."/>
            <person name="Fonseca A."/>
            <person name="Kumar A.A."/>
            <person name="Salojaervi J."/>
            <person name="Overmyer K."/>
            <person name="Hauser P.M."/>
            <person name="Pagni M."/>
        </authorList>
    </citation>
    <scope>NUCLEOTIDE SEQUENCE [LARGE SCALE GENOMIC DNA]</scope>
    <source>
        <strain evidence="3">PYCC 5710 / ATCC 11124 / CBS 356.35 / IMI 108563 / JCM 9778 / NBRC 8474</strain>
    </source>
</reference>
<evidence type="ECO:0000313" key="2">
    <source>
        <dbReference type="EMBL" id="CCG83156.1"/>
    </source>
</evidence>
<accession>R4XFD1</accession>
<dbReference type="Pfam" id="PF08719">
    <property type="entry name" value="NADAR"/>
    <property type="match status" value="1"/>
</dbReference>
<name>R4XFD1_TAPDE</name>
<dbReference type="Gene3D" id="1.10.357.40">
    <property type="entry name" value="YbiA-like"/>
    <property type="match status" value="1"/>
</dbReference>
<dbReference type="VEuPathDB" id="FungiDB:TAPDE_003328"/>
<dbReference type="NCBIfam" id="TIGR02464">
    <property type="entry name" value="ribofla_fusion"/>
    <property type="match status" value="1"/>
</dbReference>
<dbReference type="AlphaFoldDB" id="R4XFD1"/>
<proteinExistence type="predicted"/>
<dbReference type="OrthoDB" id="206452at2759"/>
<evidence type="ECO:0000259" key="1">
    <source>
        <dbReference type="Pfam" id="PF08719"/>
    </source>
</evidence>